<proteinExistence type="predicted"/>
<dbReference type="SUPFAM" id="SSF57850">
    <property type="entry name" value="RING/U-box"/>
    <property type="match status" value="2"/>
</dbReference>
<keyword evidence="6" id="KW-0863">Zinc-finger</keyword>
<feature type="non-terminal residue" evidence="10">
    <location>
        <position position="187"/>
    </location>
</feature>
<keyword evidence="7" id="KW-0833">Ubl conjugation pathway</keyword>
<dbReference type="Proteomes" id="UP000241818">
    <property type="component" value="Unassembled WGS sequence"/>
</dbReference>
<evidence type="ECO:0000256" key="8">
    <source>
        <dbReference type="ARBA" id="ARBA00022833"/>
    </source>
</evidence>
<dbReference type="OrthoDB" id="9977870at2759"/>
<feature type="domain" description="RING-type" evidence="9">
    <location>
        <begin position="1"/>
        <end position="187"/>
    </location>
</feature>
<dbReference type="PANTHER" id="PTHR11685">
    <property type="entry name" value="RBR FAMILY RING FINGER AND IBR DOMAIN-CONTAINING"/>
    <property type="match status" value="1"/>
</dbReference>
<protein>
    <recommendedName>
        <fullName evidence="2">RBR-type E3 ubiquitin transferase</fullName>
        <ecNumber evidence="2">2.3.2.31</ecNumber>
    </recommendedName>
</protein>
<dbReference type="Gene3D" id="1.20.120.1750">
    <property type="match status" value="1"/>
</dbReference>
<dbReference type="Pfam" id="PF01485">
    <property type="entry name" value="IBR"/>
    <property type="match status" value="2"/>
</dbReference>
<evidence type="ECO:0000256" key="2">
    <source>
        <dbReference type="ARBA" id="ARBA00012251"/>
    </source>
</evidence>
<keyword evidence="5" id="KW-0677">Repeat</keyword>
<dbReference type="SMART" id="SM00647">
    <property type="entry name" value="IBR"/>
    <property type="match status" value="2"/>
</dbReference>
<name>A0A2T3AY70_AMORE</name>
<dbReference type="GO" id="GO:0016567">
    <property type="term" value="P:protein ubiquitination"/>
    <property type="evidence" value="ECO:0007669"/>
    <property type="project" value="InterPro"/>
</dbReference>
<dbReference type="Gene3D" id="3.30.40.10">
    <property type="entry name" value="Zinc/RING finger domain, C3HC4 (zinc finger)"/>
    <property type="match status" value="1"/>
</dbReference>
<evidence type="ECO:0000256" key="4">
    <source>
        <dbReference type="ARBA" id="ARBA00022723"/>
    </source>
</evidence>
<dbReference type="EMBL" id="KZ679013">
    <property type="protein sequence ID" value="PSS15017.1"/>
    <property type="molecule type" value="Genomic_DNA"/>
</dbReference>
<organism evidence="10 11">
    <name type="scientific">Amorphotheca resinae ATCC 22711</name>
    <dbReference type="NCBI Taxonomy" id="857342"/>
    <lineage>
        <taxon>Eukaryota</taxon>
        <taxon>Fungi</taxon>
        <taxon>Dikarya</taxon>
        <taxon>Ascomycota</taxon>
        <taxon>Pezizomycotina</taxon>
        <taxon>Leotiomycetes</taxon>
        <taxon>Helotiales</taxon>
        <taxon>Amorphothecaceae</taxon>
        <taxon>Amorphotheca</taxon>
    </lineage>
</organism>
<dbReference type="RefSeq" id="XP_024719616.1">
    <property type="nucleotide sequence ID" value="XM_024860950.1"/>
</dbReference>
<sequence length="187" mass="20842">MACQDQFPITELVQASCSHEYCQDCSTALFTHAIKDQSMFPPKCCGQPITLESVRKFLTAELIDDFKRTKEERDTPNRTYCSNKTCSAFLKPIETRKPATLCVDDNLTCSSCGTITCTICKGAAHYGDCPADTNLQRALETATENNWKRCKACGQIVERIDGCNHMICVCGAHFCYTCGAKWKTCRC</sequence>
<dbReference type="GO" id="GO:0008270">
    <property type="term" value="F:zinc ion binding"/>
    <property type="evidence" value="ECO:0007669"/>
    <property type="project" value="UniProtKB-KW"/>
</dbReference>
<dbReference type="CDD" id="cd22584">
    <property type="entry name" value="Rcat_RBR_unk"/>
    <property type="match status" value="1"/>
</dbReference>
<evidence type="ECO:0000256" key="1">
    <source>
        <dbReference type="ARBA" id="ARBA00001798"/>
    </source>
</evidence>
<keyword evidence="11" id="KW-1185">Reference proteome</keyword>
<evidence type="ECO:0000259" key="9">
    <source>
        <dbReference type="PROSITE" id="PS51873"/>
    </source>
</evidence>
<dbReference type="InParanoid" id="A0A2T3AY70"/>
<dbReference type="EC" id="2.3.2.31" evidence="2"/>
<gene>
    <name evidence="10" type="ORF">M430DRAFT_104742</name>
</gene>
<dbReference type="GO" id="GO:0061630">
    <property type="term" value="F:ubiquitin protein ligase activity"/>
    <property type="evidence" value="ECO:0007669"/>
    <property type="project" value="UniProtKB-EC"/>
</dbReference>
<evidence type="ECO:0000313" key="11">
    <source>
        <dbReference type="Proteomes" id="UP000241818"/>
    </source>
</evidence>
<evidence type="ECO:0000256" key="6">
    <source>
        <dbReference type="ARBA" id="ARBA00022771"/>
    </source>
</evidence>
<comment type="catalytic activity">
    <reaction evidence="1">
        <text>[E2 ubiquitin-conjugating enzyme]-S-ubiquitinyl-L-cysteine + [acceptor protein]-L-lysine = [E2 ubiquitin-conjugating enzyme]-L-cysteine + [acceptor protein]-N(6)-ubiquitinyl-L-lysine.</text>
        <dbReference type="EC" id="2.3.2.31"/>
    </reaction>
</comment>
<keyword evidence="3" id="KW-0808">Transferase</keyword>
<accession>A0A2T3AY70</accession>
<keyword evidence="4" id="KW-0479">Metal-binding</keyword>
<dbReference type="InterPro" id="IPR002867">
    <property type="entry name" value="IBR_dom"/>
</dbReference>
<dbReference type="GeneID" id="36569031"/>
<dbReference type="AlphaFoldDB" id="A0A2T3AY70"/>
<keyword evidence="8" id="KW-0862">Zinc</keyword>
<evidence type="ECO:0000256" key="7">
    <source>
        <dbReference type="ARBA" id="ARBA00022786"/>
    </source>
</evidence>
<reference evidence="10 11" key="1">
    <citation type="journal article" date="2018" name="New Phytol.">
        <title>Comparative genomics and transcriptomics depict ericoid mycorrhizal fungi as versatile saprotrophs and plant mutualists.</title>
        <authorList>
            <person name="Martino E."/>
            <person name="Morin E."/>
            <person name="Grelet G.A."/>
            <person name="Kuo A."/>
            <person name="Kohler A."/>
            <person name="Daghino S."/>
            <person name="Barry K.W."/>
            <person name="Cichocki N."/>
            <person name="Clum A."/>
            <person name="Dockter R.B."/>
            <person name="Hainaut M."/>
            <person name="Kuo R.C."/>
            <person name="LaButti K."/>
            <person name="Lindahl B.D."/>
            <person name="Lindquist E.A."/>
            <person name="Lipzen A."/>
            <person name="Khouja H.R."/>
            <person name="Magnuson J."/>
            <person name="Murat C."/>
            <person name="Ohm R.A."/>
            <person name="Singer S.W."/>
            <person name="Spatafora J.W."/>
            <person name="Wang M."/>
            <person name="Veneault-Fourrey C."/>
            <person name="Henrissat B."/>
            <person name="Grigoriev I.V."/>
            <person name="Martin F.M."/>
            <person name="Perotto S."/>
        </authorList>
    </citation>
    <scope>NUCLEOTIDE SEQUENCE [LARGE SCALE GENOMIC DNA]</scope>
    <source>
        <strain evidence="10 11">ATCC 22711</strain>
    </source>
</reference>
<dbReference type="InterPro" id="IPR013083">
    <property type="entry name" value="Znf_RING/FYVE/PHD"/>
</dbReference>
<evidence type="ECO:0000256" key="3">
    <source>
        <dbReference type="ARBA" id="ARBA00022679"/>
    </source>
</evidence>
<dbReference type="PROSITE" id="PS51873">
    <property type="entry name" value="TRIAD"/>
    <property type="match status" value="1"/>
</dbReference>
<dbReference type="InterPro" id="IPR044066">
    <property type="entry name" value="TRIAD_supradom"/>
</dbReference>
<dbReference type="InterPro" id="IPR031127">
    <property type="entry name" value="E3_UB_ligase_RBR"/>
</dbReference>
<dbReference type="STRING" id="857342.A0A2T3AY70"/>
<evidence type="ECO:0000313" key="10">
    <source>
        <dbReference type="EMBL" id="PSS15017.1"/>
    </source>
</evidence>
<evidence type="ECO:0000256" key="5">
    <source>
        <dbReference type="ARBA" id="ARBA00022737"/>
    </source>
</evidence>